<reference evidence="1" key="1">
    <citation type="submission" date="2021-02" db="EMBL/GenBank/DDBJ databases">
        <authorList>
            <person name="Dougan E. K."/>
            <person name="Rhodes N."/>
            <person name="Thang M."/>
            <person name="Chan C."/>
        </authorList>
    </citation>
    <scope>NUCLEOTIDE SEQUENCE</scope>
</reference>
<dbReference type="Proteomes" id="UP000604046">
    <property type="component" value="Unassembled WGS sequence"/>
</dbReference>
<name>A0A812NQE8_9DINO</name>
<accession>A0A812NQE8</accession>
<dbReference type="EMBL" id="CAJNDS010002057">
    <property type="protein sequence ID" value="CAE7298979.1"/>
    <property type="molecule type" value="Genomic_DNA"/>
</dbReference>
<gene>
    <name evidence="1" type="ORF">SNAT2548_LOCUS15733</name>
</gene>
<organism evidence="1 2">
    <name type="scientific">Symbiodinium natans</name>
    <dbReference type="NCBI Taxonomy" id="878477"/>
    <lineage>
        <taxon>Eukaryota</taxon>
        <taxon>Sar</taxon>
        <taxon>Alveolata</taxon>
        <taxon>Dinophyceae</taxon>
        <taxon>Suessiales</taxon>
        <taxon>Symbiodiniaceae</taxon>
        <taxon>Symbiodinium</taxon>
    </lineage>
</organism>
<evidence type="ECO:0000313" key="1">
    <source>
        <dbReference type="EMBL" id="CAE7298979.1"/>
    </source>
</evidence>
<proteinExistence type="predicted"/>
<protein>
    <submittedName>
        <fullName evidence="1">Uncharacterized protein</fullName>
    </submittedName>
</protein>
<comment type="caution">
    <text evidence="1">The sequence shown here is derived from an EMBL/GenBank/DDBJ whole genome shotgun (WGS) entry which is preliminary data.</text>
</comment>
<evidence type="ECO:0000313" key="2">
    <source>
        <dbReference type="Proteomes" id="UP000604046"/>
    </source>
</evidence>
<dbReference type="AlphaFoldDB" id="A0A812NQE8"/>
<keyword evidence="2" id="KW-1185">Reference proteome</keyword>
<sequence>MLGLSDLLEGLCRILLRKVLSVDLGGSKGFEFLFHVGWLILLICLQALLTSEAERSKGTCDDNCASAKGHAQSPCIMPPRGGWLLAAPETCMCFKVFGPENCSFSEQQGERRTVQACAGAVVASTSLPSTSIPLLKIWLCDVDALALSDMAVEVLKFQI</sequence>